<proteinExistence type="predicted"/>
<accession>A0A6G1DM48</accession>
<comment type="caution">
    <text evidence="2">The sequence shown here is derived from an EMBL/GenBank/DDBJ whole genome shotgun (WGS) entry which is preliminary data.</text>
</comment>
<dbReference type="EMBL" id="SPHZ02000006">
    <property type="protein sequence ID" value="KAF0913481.1"/>
    <property type="molecule type" value="Genomic_DNA"/>
</dbReference>
<dbReference type="Proteomes" id="UP000479710">
    <property type="component" value="Unassembled WGS sequence"/>
</dbReference>
<reference evidence="2 3" key="1">
    <citation type="submission" date="2019-11" db="EMBL/GenBank/DDBJ databases">
        <title>Whole genome sequence of Oryza granulata.</title>
        <authorList>
            <person name="Li W."/>
        </authorList>
    </citation>
    <scope>NUCLEOTIDE SEQUENCE [LARGE SCALE GENOMIC DNA]</scope>
    <source>
        <strain evidence="3">cv. Menghai</strain>
        <tissue evidence="2">Leaf</tissue>
    </source>
</reference>
<protein>
    <submittedName>
        <fullName evidence="2">Uncharacterized protein</fullName>
    </submittedName>
</protein>
<name>A0A6G1DM48_9ORYZ</name>
<evidence type="ECO:0000313" key="2">
    <source>
        <dbReference type="EMBL" id="KAF0913481.1"/>
    </source>
</evidence>
<evidence type="ECO:0000313" key="3">
    <source>
        <dbReference type="Proteomes" id="UP000479710"/>
    </source>
</evidence>
<feature type="region of interest" description="Disordered" evidence="1">
    <location>
        <begin position="20"/>
        <end position="60"/>
    </location>
</feature>
<dbReference type="AlphaFoldDB" id="A0A6G1DM48"/>
<organism evidence="2 3">
    <name type="scientific">Oryza meyeriana var. granulata</name>
    <dbReference type="NCBI Taxonomy" id="110450"/>
    <lineage>
        <taxon>Eukaryota</taxon>
        <taxon>Viridiplantae</taxon>
        <taxon>Streptophyta</taxon>
        <taxon>Embryophyta</taxon>
        <taxon>Tracheophyta</taxon>
        <taxon>Spermatophyta</taxon>
        <taxon>Magnoliopsida</taxon>
        <taxon>Liliopsida</taxon>
        <taxon>Poales</taxon>
        <taxon>Poaceae</taxon>
        <taxon>BOP clade</taxon>
        <taxon>Oryzoideae</taxon>
        <taxon>Oryzeae</taxon>
        <taxon>Oryzinae</taxon>
        <taxon>Oryza</taxon>
        <taxon>Oryza meyeriana</taxon>
    </lineage>
</organism>
<feature type="compositionally biased region" description="Low complexity" evidence="1">
    <location>
        <begin position="21"/>
        <end position="35"/>
    </location>
</feature>
<keyword evidence="3" id="KW-1185">Reference proteome</keyword>
<evidence type="ECO:0000256" key="1">
    <source>
        <dbReference type="SAM" id="MobiDB-lite"/>
    </source>
</evidence>
<sequence>MEKPKKPALRRLEMTIDVKKMSSSLNMSSSSLRSSSELDRETGSTGRRTATEKGELTSGVQGCRGGGVQAAVLGVEAPDGVQAMVLGVQSMVEAAVLSGQGVEAVGAVERHQEAAAGLCYSI</sequence>
<gene>
    <name evidence="2" type="ORF">E2562_022373</name>
</gene>